<evidence type="ECO:0000313" key="1">
    <source>
        <dbReference type="EMBL" id="QHT22999.1"/>
    </source>
</evidence>
<sequence length="79" mass="9304">MTKFIKLTNYIININHIHRIVIKPNKYYIHLVSNKFDGFKWDVGVIGIGTIASHNSEIEVCETKHPIDYKILSEWIDNY</sequence>
<proteinExistence type="predicted"/>
<protein>
    <submittedName>
        <fullName evidence="1">Uncharacterized protein</fullName>
    </submittedName>
</protein>
<organism evidence="1">
    <name type="scientific">viral metagenome</name>
    <dbReference type="NCBI Taxonomy" id="1070528"/>
    <lineage>
        <taxon>unclassified sequences</taxon>
        <taxon>metagenomes</taxon>
        <taxon>organismal metagenomes</taxon>
    </lineage>
</organism>
<name>A0A6C0E3Z4_9ZZZZ</name>
<dbReference type="AlphaFoldDB" id="A0A6C0E3Z4"/>
<dbReference type="EMBL" id="MN739722">
    <property type="protein sequence ID" value="QHT22999.1"/>
    <property type="molecule type" value="Genomic_DNA"/>
</dbReference>
<accession>A0A6C0E3Z4</accession>
<reference evidence="1" key="1">
    <citation type="journal article" date="2020" name="Nature">
        <title>Giant virus diversity and host interactions through global metagenomics.</title>
        <authorList>
            <person name="Schulz F."/>
            <person name="Roux S."/>
            <person name="Paez-Espino D."/>
            <person name="Jungbluth S."/>
            <person name="Walsh D.A."/>
            <person name="Denef V.J."/>
            <person name="McMahon K.D."/>
            <person name="Konstantinidis K.T."/>
            <person name="Eloe-Fadrosh E.A."/>
            <person name="Kyrpides N.C."/>
            <person name="Woyke T."/>
        </authorList>
    </citation>
    <scope>NUCLEOTIDE SEQUENCE</scope>
    <source>
        <strain evidence="1">GVMAG-M-3300023179-114</strain>
    </source>
</reference>